<gene>
    <name evidence="1" type="ORF">ENL31_01215</name>
</gene>
<dbReference type="Pfam" id="PF09910">
    <property type="entry name" value="DUF2139"/>
    <property type="match status" value="1"/>
</dbReference>
<proteinExistence type="predicted"/>
<evidence type="ECO:0000313" key="1">
    <source>
        <dbReference type="EMBL" id="HHE75732.1"/>
    </source>
</evidence>
<name>A0A7J3T9A8_9ARCH</name>
<comment type="caution">
    <text evidence="1">The sequence shown here is derived from an EMBL/GenBank/DDBJ whole genome shotgun (WGS) entry which is preliminary data.</text>
</comment>
<dbReference type="AlphaFoldDB" id="A0A7J3T9A8"/>
<accession>A0A7J3T9A8</accession>
<dbReference type="Proteomes" id="UP000886130">
    <property type="component" value="Unassembled WGS sequence"/>
</dbReference>
<dbReference type="InterPro" id="IPR016675">
    <property type="entry name" value="UCP016666"/>
</dbReference>
<sequence length="493" mass="56029">MAIDKILGYLHTYPPRYAPEWGSGGIFGLKYYRRMLYYTLAFEGEAHFIKDNYERVYRFEKVGKTPVSGGDTYNAVETVDEYLYFGGWIHTPAIYENKAINFKNKYSHVHVYNIENDSISLLWKDSIHHPTQWAGEVSDIIYDPYNDRLFICREDGDKNLGIYTLERKNGYATKLRDEPTLKGDILHDSIFFASGDNFLTGVTKLLSLDLVDKKWDVFSVEHAKAVDGEEIFMPSIGDVASLYNRFFVFTRGGILVGNPHNEENFRFIRLLDFFNFQAPMRTNVLYHNGGVLIPYNAHHDAVYQPRSIEDKIKSIFTNTISSPTLLLYVTPPMVKIVGVFGARITSIESLGDKILLATNTSPNVGAEDATPYDTGYRGFSILSQDIIHNSPPPVSFSIPLSTISMAKKELGQNIFGGLPLYGYKEARMLLYASRSNELKVYEYDLSLPINEALEDRFEIRPGKNFIDLSSFVGIVSFSLSKEDLNGRIKIELI</sequence>
<protein>
    <submittedName>
        <fullName evidence="1">DUF2139 domain-containing protein</fullName>
    </submittedName>
</protein>
<organism evidence="1">
    <name type="scientific">Candidatus Aciduliprofundum boonei</name>
    <dbReference type="NCBI Taxonomy" id="379547"/>
    <lineage>
        <taxon>Archaea</taxon>
        <taxon>Methanobacteriati</taxon>
        <taxon>Thermoplasmatota</taxon>
        <taxon>DHVE2 group</taxon>
        <taxon>Candidatus Aciduliprofundum</taxon>
    </lineage>
</organism>
<dbReference type="EMBL" id="DRTM01000090">
    <property type="protein sequence ID" value="HHE75732.1"/>
    <property type="molecule type" value="Genomic_DNA"/>
</dbReference>
<reference evidence="1" key="1">
    <citation type="journal article" date="2020" name="mSystems">
        <title>Genome- and Community-Level Interaction Insights into Carbon Utilization and Element Cycling Functions of Hydrothermarchaeota in Hydrothermal Sediment.</title>
        <authorList>
            <person name="Zhou Z."/>
            <person name="Liu Y."/>
            <person name="Xu W."/>
            <person name="Pan J."/>
            <person name="Luo Z.H."/>
            <person name="Li M."/>
        </authorList>
    </citation>
    <scope>NUCLEOTIDE SEQUENCE [LARGE SCALE GENOMIC DNA]</scope>
    <source>
        <strain evidence="1">HyVt-85</strain>
    </source>
</reference>